<reference evidence="3 4" key="1">
    <citation type="journal article" date="2021" name="Comput. Struct. Biotechnol. J.">
        <title>De novo genome assembly of the potent medicinal plant Rehmannia glutinosa using nanopore technology.</title>
        <authorList>
            <person name="Ma L."/>
            <person name="Dong C."/>
            <person name="Song C."/>
            <person name="Wang X."/>
            <person name="Zheng X."/>
            <person name="Niu Y."/>
            <person name="Chen S."/>
            <person name="Feng W."/>
        </authorList>
    </citation>
    <scope>NUCLEOTIDE SEQUENCE [LARGE SCALE GENOMIC DNA]</scope>
    <source>
        <strain evidence="3">DH-2019</strain>
    </source>
</reference>
<dbReference type="PANTHER" id="PTHR11538">
    <property type="entry name" value="PHENYLALANYL-TRNA SYNTHETASE"/>
    <property type="match status" value="1"/>
</dbReference>
<proteinExistence type="predicted"/>
<reference evidence="3" key="2">
    <citation type="submission" date="2024-01" db="EMBL/GenBank/DDBJ databases">
        <authorList>
            <person name="Ma L."/>
        </authorList>
    </citation>
    <scope>NUCLEOTIDE SEQUENCE</scope>
    <source>
        <strain evidence="3">DH-2019</strain>
        <tissue evidence="3">Leaves</tissue>
    </source>
</reference>
<evidence type="ECO:0000313" key="3">
    <source>
        <dbReference type="EMBL" id="KAK6149452.1"/>
    </source>
</evidence>
<dbReference type="InterPro" id="IPR029063">
    <property type="entry name" value="SAM-dependent_MTases_sf"/>
</dbReference>
<dbReference type="InterPro" id="IPR019446">
    <property type="entry name" value="BMT5-like"/>
</dbReference>
<dbReference type="Proteomes" id="UP001318860">
    <property type="component" value="Unassembled WGS sequence"/>
</dbReference>
<feature type="domain" description="25S rRNA (uridine-N(3))-methyltransferase BMT5-like" evidence="1">
    <location>
        <begin position="131"/>
        <end position="296"/>
    </location>
</feature>
<dbReference type="SUPFAM" id="SSF53335">
    <property type="entry name" value="S-adenosyl-L-methionine-dependent methyltransferases"/>
    <property type="match status" value="1"/>
</dbReference>
<dbReference type="PANTHER" id="PTHR11538:SF70">
    <property type="entry name" value="25S RRNA (URIDINE-N(3))-METHYLTRANSFERASE BMT5-LIKE DOMAIN-CONTAINING PROTEIN"/>
    <property type="match status" value="1"/>
</dbReference>
<accession>A0ABR0WPS6</accession>
<dbReference type="EMBL" id="JABTTQ020000009">
    <property type="protein sequence ID" value="KAK6149450.1"/>
    <property type="molecule type" value="Genomic_DNA"/>
</dbReference>
<evidence type="ECO:0000313" key="2">
    <source>
        <dbReference type="EMBL" id="KAK6149450.1"/>
    </source>
</evidence>
<evidence type="ECO:0000259" key="1">
    <source>
        <dbReference type="Pfam" id="PF10354"/>
    </source>
</evidence>
<keyword evidence="4" id="KW-1185">Reference proteome</keyword>
<name>A0ABR0WPS6_REHGL</name>
<gene>
    <name evidence="2" type="ORF">DH2020_016975</name>
    <name evidence="3" type="ORF">DH2020_016977</name>
</gene>
<evidence type="ECO:0000313" key="4">
    <source>
        <dbReference type="Proteomes" id="UP001318860"/>
    </source>
</evidence>
<comment type="caution">
    <text evidence="3">The sequence shown here is derived from an EMBL/GenBank/DDBJ whole genome shotgun (WGS) entry which is preliminary data.</text>
</comment>
<sequence length="326" mass="37022">MGILLSIIRYLGSETDDQENNNFPESSRKWQNGTCSAQSEEMKYLTFSVPNLRYSSSSLAHTNVNDKIIKSSAVFTEENTSRNVCRRERIGMASSEGNEKEKEERQVMINCTVAPPEGRWIKHYSSCHRILLVGEGDFSFSTCLAKAFGWASNMIATSFNSEDFLVKNYQNALPNIVELGIRKCKVMHEIDATKMANHEFLGGIKFDRIIFNFPFAGFFKNLSSDAMLRRHRRLVSLFLKNAKEMITENGEIHISHKTNGVHLEWKLESLASSHGLRLIEAVDFKLHHYPGYNTKRGFGGDDNFNCYPSKTYKFGLKCSIAIINSA</sequence>
<protein>
    <recommendedName>
        <fullName evidence="1">25S rRNA (uridine-N(3))-methyltransferase BMT5-like domain-containing protein</fullName>
    </recommendedName>
</protein>
<dbReference type="EMBL" id="JABTTQ020000009">
    <property type="protein sequence ID" value="KAK6149452.1"/>
    <property type="molecule type" value="Genomic_DNA"/>
</dbReference>
<organism evidence="3 4">
    <name type="scientific">Rehmannia glutinosa</name>
    <name type="common">Chinese foxglove</name>
    <dbReference type="NCBI Taxonomy" id="99300"/>
    <lineage>
        <taxon>Eukaryota</taxon>
        <taxon>Viridiplantae</taxon>
        <taxon>Streptophyta</taxon>
        <taxon>Embryophyta</taxon>
        <taxon>Tracheophyta</taxon>
        <taxon>Spermatophyta</taxon>
        <taxon>Magnoliopsida</taxon>
        <taxon>eudicotyledons</taxon>
        <taxon>Gunneridae</taxon>
        <taxon>Pentapetalae</taxon>
        <taxon>asterids</taxon>
        <taxon>lamiids</taxon>
        <taxon>Lamiales</taxon>
        <taxon>Orobanchaceae</taxon>
        <taxon>Rehmannieae</taxon>
        <taxon>Rehmannia</taxon>
    </lineage>
</organism>
<dbReference type="Pfam" id="PF10354">
    <property type="entry name" value="BMT5-like"/>
    <property type="match status" value="1"/>
</dbReference>